<evidence type="ECO:0000313" key="2">
    <source>
        <dbReference type="EMBL" id="QNO47871.1"/>
    </source>
</evidence>
<reference evidence="1" key="1">
    <citation type="submission" date="2020-06" db="EMBL/GenBank/DDBJ databases">
        <title>Unique genomic features of the anaerobic methanotrophic archaea.</title>
        <authorList>
            <person name="Chadwick G.L."/>
            <person name="Skennerton C.T."/>
            <person name="Laso-Perez R."/>
            <person name="Leu A.O."/>
            <person name="Speth D.R."/>
            <person name="Yu H."/>
            <person name="Morgan-Lang C."/>
            <person name="Hatzenpichler R."/>
            <person name="Goudeau D."/>
            <person name="Malmstrom R."/>
            <person name="Brazelton W.J."/>
            <person name="Woyke T."/>
            <person name="Hallam S.J."/>
            <person name="Tyson G.W."/>
            <person name="Wegener G."/>
            <person name="Boetius A."/>
            <person name="Orphan V."/>
        </authorList>
    </citation>
    <scope>NUCLEOTIDE SEQUENCE</scope>
</reference>
<dbReference type="Gene3D" id="1.10.1330.10">
    <property type="entry name" value="Dockerin domain"/>
    <property type="match status" value="1"/>
</dbReference>
<dbReference type="InterPro" id="IPR036439">
    <property type="entry name" value="Dockerin_dom_sf"/>
</dbReference>
<dbReference type="GO" id="GO:0004553">
    <property type="term" value="F:hydrolase activity, hydrolyzing O-glycosyl compounds"/>
    <property type="evidence" value="ECO:0007669"/>
    <property type="project" value="InterPro"/>
</dbReference>
<evidence type="ECO:0000313" key="1">
    <source>
        <dbReference type="EMBL" id="QNO45666.1"/>
    </source>
</evidence>
<dbReference type="AlphaFoldDB" id="A0A7G9YCD2"/>
<gene>
    <name evidence="2" type="ORF">DJFEGNLO_00025</name>
    <name evidence="1" type="ORF">LOFKPPND_00004</name>
</gene>
<dbReference type="GO" id="GO:0000272">
    <property type="term" value="P:polysaccharide catabolic process"/>
    <property type="evidence" value="ECO:0007669"/>
    <property type="project" value="InterPro"/>
</dbReference>
<organism evidence="1">
    <name type="scientific">Candidatus Methanogaster sp. ANME-2c ERB4</name>
    <dbReference type="NCBI Taxonomy" id="2759911"/>
    <lineage>
        <taxon>Archaea</taxon>
        <taxon>Methanobacteriati</taxon>
        <taxon>Methanobacteriota</taxon>
        <taxon>Stenosarchaea group</taxon>
        <taxon>Methanomicrobia</taxon>
        <taxon>Methanosarcinales</taxon>
        <taxon>ANME-2 cluster</taxon>
        <taxon>Candidatus Methanogasteraceae</taxon>
        <taxon>Candidatus Methanogaster</taxon>
    </lineage>
</organism>
<dbReference type="InterPro" id="IPR002105">
    <property type="entry name" value="Dockerin_1_rpt"/>
</dbReference>
<accession>A0A7G9YCD2</accession>
<name>A0A7G9YCD2_9EURY</name>
<sequence>MAIGTDRYPLMQPWAGGMQLSGDLNRDDQTTPADAAIALTIAAVGGSASCDPTTLAAADVNHDGQVTSLDALMILQAATDAIEL</sequence>
<protein>
    <recommendedName>
        <fullName evidence="3">Dockerin domain-containing protein</fullName>
    </recommendedName>
</protein>
<proteinExistence type="predicted"/>
<dbReference type="SUPFAM" id="SSF63446">
    <property type="entry name" value="Type I dockerin domain"/>
    <property type="match status" value="1"/>
</dbReference>
<dbReference type="EMBL" id="MT631280">
    <property type="protein sequence ID" value="QNO47871.1"/>
    <property type="molecule type" value="Genomic_DNA"/>
</dbReference>
<evidence type="ECO:0008006" key="3">
    <source>
        <dbReference type="Google" id="ProtNLM"/>
    </source>
</evidence>
<dbReference type="EMBL" id="MT631140">
    <property type="protein sequence ID" value="QNO45666.1"/>
    <property type="molecule type" value="Genomic_DNA"/>
</dbReference>
<dbReference type="Pfam" id="PF00404">
    <property type="entry name" value="Dockerin_1"/>
    <property type="match status" value="1"/>
</dbReference>